<dbReference type="SUPFAM" id="SSF48452">
    <property type="entry name" value="TPR-like"/>
    <property type="match status" value="1"/>
</dbReference>
<evidence type="ECO:0000256" key="2">
    <source>
        <dbReference type="PROSITE-ProRule" id="PRU00339"/>
    </source>
</evidence>
<dbReference type="Gene3D" id="3.40.30.10">
    <property type="entry name" value="Glutaredoxin"/>
    <property type="match status" value="1"/>
</dbReference>
<name>A0A7V9AA84_9BACT</name>
<evidence type="ECO:0000313" key="6">
    <source>
        <dbReference type="Proteomes" id="UP000542342"/>
    </source>
</evidence>
<dbReference type="InterPro" id="IPR036249">
    <property type="entry name" value="Thioredoxin-like_sf"/>
</dbReference>
<feature type="repeat" description="TPR" evidence="2">
    <location>
        <begin position="329"/>
        <end position="362"/>
    </location>
</feature>
<dbReference type="InterPro" id="IPR019734">
    <property type="entry name" value="TPR_rpt"/>
</dbReference>
<dbReference type="SMART" id="SM00028">
    <property type="entry name" value="TPR"/>
    <property type="match status" value="2"/>
</dbReference>
<evidence type="ECO:0000256" key="3">
    <source>
        <dbReference type="SAM" id="Coils"/>
    </source>
</evidence>
<dbReference type="InterPro" id="IPR051099">
    <property type="entry name" value="AGR/TXD"/>
</dbReference>
<reference evidence="5 6" key="1">
    <citation type="submission" date="2020-07" db="EMBL/GenBank/DDBJ databases">
        <title>Thermogemmata thermophila gen. nov., sp. nov., a novel moderate thermophilic planctomycete from a Kamchatka hot spring.</title>
        <authorList>
            <person name="Elcheninov A.G."/>
            <person name="Podosokorskaya O.A."/>
            <person name="Kovaleva O.L."/>
            <person name="Novikov A."/>
            <person name="Bonch-Osmolovskaya E.A."/>
            <person name="Toshchakov S.V."/>
            <person name="Kublanov I.V."/>
        </authorList>
    </citation>
    <scope>NUCLEOTIDE SEQUENCE [LARGE SCALE GENOMIC DNA]</scope>
    <source>
        <strain evidence="5 6">2918</strain>
    </source>
</reference>
<keyword evidence="2" id="KW-0802">TPR repeat</keyword>
<dbReference type="EMBL" id="JACEFB010000001">
    <property type="protein sequence ID" value="MBA2224649.1"/>
    <property type="molecule type" value="Genomic_DNA"/>
</dbReference>
<evidence type="ECO:0000256" key="4">
    <source>
        <dbReference type="SAM" id="MobiDB-lite"/>
    </source>
</evidence>
<evidence type="ECO:0000256" key="1">
    <source>
        <dbReference type="ARBA" id="ARBA00022729"/>
    </source>
</evidence>
<dbReference type="InterPro" id="IPR011990">
    <property type="entry name" value="TPR-like_helical_dom_sf"/>
</dbReference>
<gene>
    <name evidence="5" type="ORF">H0921_00560</name>
</gene>
<accession>A0A7V9AA84</accession>
<dbReference type="PROSITE" id="PS50005">
    <property type="entry name" value="TPR"/>
    <property type="match status" value="1"/>
</dbReference>
<keyword evidence="3" id="KW-0175">Coiled coil</keyword>
<dbReference type="Pfam" id="PF13899">
    <property type="entry name" value="Thioredoxin_7"/>
    <property type="match status" value="1"/>
</dbReference>
<keyword evidence="6" id="KW-1185">Reference proteome</keyword>
<dbReference type="PANTHER" id="PTHR15337:SF11">
    <property type="entry name" value="THIOREDOXIN DOMAIN-CONTAINING PROTEIN"/>
    <property type="match status" value="1"/>
</dbReference>
<protein>
    <submittedName>
        <fullName evidence="5">Thioredoxin family protein</fullName>
    </submittedName>
</protein>
<dbReference type="RefSeq" id="WP_194536084.1">
    <property type="nucleotide sequence ID" value="NZ_JACEFB010000001.1"/>
</dbReference>
<dbReference type="Gene3D" id="1.25.40.10">
    <property type="entry name" value="Tetratricopeptide repeat domain"/>
    <property type="match status" value="1"/>
</dbReference>
<dbReference type="SUPFAM" id="SSF52833">
    <property type="entry name" value="Thioredoxin-like"/>
    <property type="match status" value="1"/>
</dbReference>
<evidence type="ECO:0000313" key="5">
    <source>
        <dbReference type="EMBL" id="MBA2224649.1"/>
    </source>
</evidence>
<organism evidence="5 6">
    <name type="scientific">Thermogemmata fonticola</name>
    <dbReference type="NCBI Taxonomy" id="2755323"/>
    <lineage>
        <taxon>Bacteria</taxon>
        <taxon>Pseudomonadati</taxon>
        <taxon>Planctomycetota</taxon>
        <taxon>Planctomycetia</taxon>
        <taxon>Gemmatales</taxon>
        <taxon>Gemmataceae</taxon>
        <taxon>Thermogemmata</taxon>
    </lineage>
</organism>
<proteinExistence type="predicted"/>
<keyword evidence="1" id="KW-0732">Signal</keyword>
<dbReference type="PANTHER" id="PTHR15337">
    <property type="entry name" value="ANTERIOR GRADIENT PROTEIN-RELATED"/>
    <property type="match status" value="1"/>
</dbReference>
<feature type="compositionally biased region" description="Polar residues" evidence="4">
    <location>
        <begin position="367"/>
        <end position="376"/>
    </location>
</feature>
<dbReference type="Proteomes" id="UP000542342">
    <property type="component" value="Unassembled WGS sequence"/>
</dbReference>
<sequence length="394" mass="44206">MKILHRPLWPTVTLGFLIALPSSAWPQWFRNTTEVVRWETDYNAARQKAAEKGLPLFVIIGTEHCFYCRKLEHGPLREASIVAHLQRHFVPLKIDAQREVELARALRVQVYPTIVLAGPDGKIHAFIEGYQDSQRLEEHCKRTLLAVHTPQGPARDFEQASQALSSGDYPRAIALLRQVSREARDQPVAHKARQLLEQIEKQAAQKQQQAQEFLTQGQTREALELLSEVVRRYAGTTAAESAAEQMQRLTARTEVQQQLRQRSAQELLAAAREDFRRQQYYDCLLKCEQLQSGFPGQPEAQEAGRLAAEIKKHPQYLSRACEQLQQRTVQLSLDLAEAWLAQGQTAEAIACYERVVRLAPGSPQAQAASTALNRLKTQGTGTPAGGTPTGMVKP</sequence>
<feature type="coiled-coil region" evidence="3">
    <location>
        <begin position="189"/>
        <end position="216"/>
    </location>
</feature>
<feature type="region of interest" description="Disordered" evidence="4">
    <location>
        <begin position="367"/>
        <end position="394"/>
    </location>
</feature>
<dbReference type="AlphaFoldDB" id="A0A7V9AA84"/>
<dbReference type="Pfam" id="PF13432">
    <property type="entry name" value="TPR_16"/>
    <property type="match status" value="1"/>
</dbReference>
<comment type="caution">
    <text evidence="5">The sequence shown here is derived from an EMBL/GenBank/DDBJ whole genome shotgun (WGS) entry which is preliminary data.</text>
</comment>